<gene>
    <name evidence="2" type="ORF">O181_060236</name>
</gene>
<protein>
    <submittedName>
        <fullName evidence="2">Uncharacterized protein</fullName>
    </submittedName>
</protein>
<evidence type="ECO:0000313" key="3">
    <source>
        <dbReference type="Proteomes" id="UP000765509"/>
    </source>
</evidence>
<keyword evidence="3" id="KW-1185">Reference proteome</keyword>
<feature type="compositionally biased region" description="Basic residues" evidence="1">
    <location>
        <begin position="35"/>
        <end position="45"/>
    </location>
</feature>
<reference evidence="2" key="1">
    <citation type="submission" date="2021-03" db="EMBL/GenBank/DDBJ databases">
        <title>Draft genome sequence of rust myrtle Austropuccinia psidii MF-1, a brazilian biotype.</title>
        <authorList>
            <person name="Quecine M.C."/>
            <person name="Pachon D.M.R."/>
            <person name="Bonatelli M.L."/>
            <person name="Correr F.H."/>
            <person name="Franceschini L.M."/>
            <person name="Leite T.F."/>
            <person name="Margarido G.R.A."/>
            <person name="Almeida C.A."/>
            <person name="Ferrarezi J.A."/>
            <person name="Labate C.A."/>
        </authorList>
    </citation>
    <scope>NUCLEOTIDE SEQUENCE</scope>
    <source>
        <strain evidence="2">MF-1</strain>
    </source>
</reference>
<evidence type="ECO:0000313" key="2">
    <source>
        <dbReference type="EMBL" id="MBW0520521.1"/>
    </source>
</evidence>
<dbReference type="AlphaFoldDB" id="A0A9Q3EKJ3"/>
<feature type="region of interest" description="Disordered" evidence="1">
    <location>
        <begin position="1"/>
        <end position="62"/>
    </location>
</feature>
<comment type="caution">
    <text evidence="2">The sequence shown here is derived from an EMBL/GenBank/DDBJ whole genome shotgun (WGS) entry which is preliminary data.</text>
</comment>
<evidence type="ECO:0000256" key="1">
    <source>
        <dbReference type="SAM" id="MobiDB-lite"/>
    </source>
</evidence>
<sequence>MAPERLGSGVSNGPHGPWNVGPHIRPRPNWEKKFSKAKKIKNHHEKGHDPKSMVGPIGPKIHISRNFQGQWGQDPLEDFEREFQSRQEGPNIKLAHSQWDI</sequence>
<proteinExistence type="predicted"/>
<dbReference type="Proteomes" id="UP000765509">
    <property type="component" value="Unassembled WGS sequence"/>
</dbReference>
<organism evidence="2 3">
    <name type="scientific">Austropuccinia psidii MF-1</name>
    <dbReference type="NCBI Taxonomy" id="1389203"/>
    <lineage>
        <taxon>Eukaryota</taxon>
        <taxon>Fungi</taxon>
        <taxon>Dikarya</taxon>
        <taxon>Basidiomycota</taxon>
        <taxon>Pucciniomycotina</taxon>
        <taxon>Pucciniomycetes</taxon>
        <taxon>Pucciniales</taxon>
        <taxon>Sphaerophragmiaceae</taxon>
        <taxon>Austropuccinia</taxon>
    </lineage>
</organism>
<accession>A0A9Q3EKJ3</accession>
<dbReference type="EMBL" id="AVOT02028136">
    <property type="protein sequence ID" value="MBW0520521.1"/>
    <property type="molecule type" value="Genomic_DNA"/>
</dbReference>
<name>A0A9Q3EKJ3_9BASI</name>